<protein>
    <submittedName>
        <fullName evidence="1">Uncharacterized protein</fullName>
    </submittedName>
</protein>
<organism evidence="1 2">
    <name type="scientific">Vigna unguiculata</name>
    <name type="common">Cowpea</name>
    <dbReference type="NCBI Taxonomy" id="3917"/>
    <lineage>
        <taxon>Eukaryota</taxon>
        <taxon>Viridiplantae</taxon>
        <taxon>Streptophyta</taxon>
        <taxon>Embryophyta</taxon>
        <taxon>Tracheophyta</taxon>
        <taxon>Spermatophyta</taxon>
        <taxon>Magnoliopsida</taxon>
        <taxon>eudicotyledons</taxon>
        <taxon>Gunneridae</taxon>
        <taxon>Pentapetalae</taxon>
        <taxon>rosids</taxon>
        <taxon>fabids</taxon>
        <taxon>Fabales</taxon>
        <taxon>Fabaceae</taxon>
        <taxon>Papilionoideae</taxon>
        <taxon>50 kb inversion clade</taxon>
        <taxon>NPAAA clade</taxon>
        <taxon>indigoferoid/millettioid clade</taxon>
        <taxon>Phaseoleae</taxon>
        <taxon>Vigna</taxon>
    </lineage>
</organism>
<name>A0A4D6MTT6_VIGUN</name>
<reference evidence="1 2" key="1">
    <citation type="submission" date="2019-04" db="EMBL/GenBank/DDBJ databases">
        <title>An improved genome assembly and genetic linkage map for asparagus bean, Vigna unguiculata ssp. sesquipedialis.</title>
        <authorList>
            <person name="Xia Q."/>
            <person name="Zhang R."/>
            <person name="Dong Y."/>
        </authorList>
    </citation>
    <scope>NUCLEOTIDE SEQUENCE [LARGE SCALE GENOMIC DNA]</scope>
    <source>
        <tissue evidence="1">Leaf</tissue>
    </source>
</reference>
<dbReference type="Proteomes" id="UP000501690">
    <property type="component" value="Linkage Group LG8"/>
</dbReference>
<evidence type="ECO:0000313" key="2">
    <source>
        <dbReference type="Proteomes" id="UP000501690"/>
    </source>
</evidence>
<accession>A0A4D6MTT6</accession>
<sequence>MLGFFQHFKFAIHFQSLQFSLDLIVMASMQLAIEGVVNAIFHGSNDFTKTNVKVQFALCRTFGGYFAWRAILESEGWKKDSRTRNFTATNTGINMVHAQ</sequence>
<gene>
    <name evidence="1" type="ORF">DEO72_LG8g2564</name>
</gene>
<dbReference type="EMBL" id="CP039352">
    <property type="protein sequence ID" value="QCE04528.1"/>
    <property type="molecule type" value="Genomic_DNA"/>
</dbReference>
<evidence type="ECO:0000313" key="1">
    <source>
        <dbReference type="EMBL" id="QCE04528.1"/>
    </source>
</evidence>
<dbReference type="AlphaFoldDB" id="A0A4D6MTT6"/>
<keyword evidence="2" id="KW-1185">Reference proteome</keyword>
<proteinExistence type="predicted"/>